<reference evidence="1 2" key="1">
    <citation type="journal article" date="2019" name="BMC Genomics">
        <title>New insights from Opisthorchis felineus genome: update on genomics of the epidemiologically important liver flukes.</title>
        <authorList>
            <person name="Ershov N.I."/>
            <person name="Mordvinov V.A."/>
            <person name="Prokhortchouk E.B."/>
            <person name="Pakharukova M.Y."/>
            <person name="Gunbin K.V."/>
            <person name="Ustyantsev K."/>
            <person name="Genaev M.A."/>
            <person name="Blinov A.G."/>
            <person name="Mazur A."/>
            <person name="Boulygina E."/>
            <person name="Tsygankova S."/>
            <person name="Khrameeva E."/>
            <person name="Chekanov N."/>
            <person name="Fan G."/>
            <person name="Xiao A."/>
            <person name="Zhang H."/>
            <person name="Xu X."/>
            <person name="Yang H."/>
            <person name="Solovyev V."/>
            <person name="Lee S.M."/>
            <person name="Liu X."/>
            <person name="Afonnikov D.A."/>
            <person name="Skryabin K.G."/>
        </authorList>
    </citation>
    <scope>NUCLEOTIDE SEQUENCE [LARGE SCALE GENOMIC DNA]</scope>
    <source>
        <strain evidence="1">AK-0245</strain>
        <tissue evidence="1">Whole organism</tissue>
    </source>
</reference>
<dbReference type="Proteomes" id="UP000308267">
    <property type="component" value="Unassembled WGS sequence"/>
</dbReference>
<organism evidence="1 2">
    <name type="scientific">Opisthorchis felineus</name>
    <dbReference type="NCBI Taxonomy" id="147828"/>
    <lineage>
        <taxon>Eukaryota</taxon>
        <taxon>Metazoa</taxon>
        <taxon>Spiralia</taxon>
        <taxon>Lophotrochozoa</taxon>
        <taxon>Platyhelminthes</taxon>
        <taxon>Trematoda</taxon>
        <taxon>Digenea</taxon>
        <taxon>Opisthorchiida</taxon>
        <taxon>Opisthorchiata</taxon>
        <taxon>Opisthorchiidae</taxon>
        <taxon>Opisthorchis</taxon>
    </lineage>
</organism>
<comment type="caution">
    <text evidence="1">The sequence shown here is derived from an EMBL/GenBank/DDBJ whole genome shotgun (WGS) entry which is preliminary data.</text>
</comment>
<accession>A0A4S2M347</accession>
<evidence type="ECO:0000313" key="2">
    <source>
        <dbReference type="Proteomes" id="UP000308267"/>
    </source>
</evidence>
<gene>
    <name evidence="1" type="ORF">CRM22_003165</name>
</gene>
<dbReference type="EMBL" id="SJOL01005327">
    <property type="protein sequence ID" value="TGZ70496.1"/>
    <property type="molecule type" value="Genomic_DNA"/>
</dbReference>
<protein>
    <submittedName>
        <fullName evidence="1">Uncharacterized protein</fullName>
    </submittedName>
</protein>
<proteinExistence type="predicted"/>
<name>A0A4S2M347_OPIFE</name>
<keyword evidence="2" id="KW-1185">Reference proteome</keyword>
<sequence length="113" mass="12138">MAEQQSSSGPWPLIQPSTTGGLGLNSNLRSLRHYGLTSTYGNPAPTSFCLPGGSGTTCHSKIPLGCYSLRKVKEGAVDAREFTVKHSKAAMMWPTLKETTLGWVRNATLKVKS</sequence>
<dbReference type="AlphaFoldDB" id="A0A4S2M347"/>
<evidence type="ECO:0000313" key="1">
    <source>
        <dbReference type="EMBL" id="TGZ70496.1"/>
    </source>
</evidence>